<dbReference type="OrthoDB" id="288590at2759"/>
<dbReference type="SUPFAM" id="SSF56801">
    <property type="entry name" value="Acetyl-CoA synthetase-like"/>
    <property type="match status" value="1"/>
</dbReference>
<dbReference type="GO" id="GO:0004467">
    <property type="term" value="F:long-chain fatty acid-CoA ligase activity"/>
    <property type="evidence" value="ECO:0007669"/>
    <property type="project" value="TreeGrafter"/>
</dbReference>
<accession>A0A556VUB2</accession>
<sequence>MNVFEKGDVYFNTGDLMKVDTQGFVYFQDRIGDTFRWKGENVATTEVADILIMQDFIKEANVYGVKVPGKIPVC</sequence>
<reference evidence="3 4" key="1">
    <citation type="journal article" date="2019" name="Genome Biol. Evol.">
        <title>Whole-Genome Sequencing of the Giant Devil Catfish, Bagarius yarrelli.</title>
        <authorList>
            <person name="Jiang W."/>
            <person name="Lv Y."/>
            <person name="Cheng L."/>
            <person name="Yang K."/>
            <person name="Chao B."/>
            <person name="Wang X."/>
            <person name="Li Y."/>
            <person name="Pan X."/>
            <person name="You X."/>
            <person name="Zhang Y."/>
            <person name="Yang J."/>
            <person name="Li J."/>
            <person name="Zhang X."/>
            <person name="Liu S."/>
            <person name="Sun C."/>
            <person name="Yang J."/>
            <person name="Shi Q."/>
        </authorList>
    </citation>
    <scope>NUCLEOTIDE SEQUENCE [LARGE SCALE GENOMIC DNA]</scope>
    <source>
        <strain evidence="3">JWS20170419001</strain>
        <tissue evidence="3">Muscle</tissue>
    </source>
</reference>
<dbReference type="InterPro" id="IPR042099">
    <property type="entry name" value="ANL_N_sf"/>
</dbReference>
<evidence type="ECO:0000256" key="2">
    <source>
        <dbReference type="ARBA" id="ARBA00022598"/>
    </source>
</evidence>
<dbReference type="AlphaFoldDB" id="A0A556VUB2"/>
<dbReference type="PANTHER" id="PTHR43107:SF4">
    <property type="entry name" value="LONG-CHAIN FATTY ACID TRANSPORT PROTEIN 2"/>
    <property type="match status" value="1"/>
</dbReference>
<dbReference type="PANTHER" id="PTHR43107">
    <property type="entry name" value="LONG-CHAIN FATTY ACID TRANSPORT PROTEIN"/>
    <property type="match status" value="1"/>
</dbReference>
<dbReference type="GO" id="GO:0005886">
    <property type="term" value="C:plasma membrane"/>
    <property type="evidence" value="ECO:0007669"/>
    <property type="project" value="TreeGrafter"/>
</dbReference>
<name>A0A556VUB2_BAGYA</name>
<evidence type="ECO:0000256" key="1">
    <source>
        <dbReference type="ARBA" id="ARBA00006432"/>
    </source>
</evidence>
<evidence type="ECO:0000313" key="3">
    <source>
        <dbReference type="EMBL" id="TTP59343.1"/>
    </source>
</evidence>
<dbReference type="GO" id="GO:0044539">
    <property type="term" value="P:long-chain fatty acid import into cell"/>
    <property type="evidence" value="ECO:0007669"/>
    <property type="project" value="TreeGrafter"/>
</dbReference>
<dbReference type="Proteomes" id="UP000319801">
    <property type="component" value="Unassembled WGS sequence"/>
</dbReference>
<keyword evidence="4" id="KW-1185">Reference proteome</keyword>
<dbReference type="GO" id="GO:0005324">
    <property type="term" value="F:long-chain fatty acid transmembrane transporter activity"/>
    <property type="evidence" value="ECO:0007669"/>
    <property type="project" value="TreeGrafter"/>
</dbReference>
<keyword evidence="2" id="KW-0436">Ligase</keyword>
<dbReference type="GO" id="GO:0005789">
    <property type="term" value="C:endoplasmic reticulum membrane"/>
    <property type="evidence" value="ECO:0007669"/>
    <property type="project" value="TreeGrafter"/>
</dbReference>
<dbReference type="Gene3D" id="3.40.50.12780">
    <property type="entry name" value="N-terminal domain of ligase-like"/>
    <property type="match status" value="1"/>
</dbReference>
<evidence type="ECO:0000313" key="4">
    <source>
        <dbReference type="Proteomes" id="UP000319801"/>
    </source>
</evidence>
<proteinExistence type="inferred from homology"/>
<comment type="similarity">
    <text evidence="1">Belongs to the ATP-dependent AMP-binding enzyme family.</text>
</comment>
<protein>
    <submittedName>
        <fullName evidence="3">Very long-chain acyl-CoA synthetase</fullName>
    </submittedName>
</protein>
<comment type="caution">
    <text evidence="3">The sequence shown here is derived from an EMBL/GenBank/DDBJ whole genome shotgun (WGS) entry which is preliminary data.</text>
</comment>
<dbReference type="EMBL" id="VCAZ01000260">
    <property type="protein sequence ID" value="TTP59343.1"/>
    <property type="molecule type" value="Genomic_DNA"/>
</dbReference>
<organism evidence="3 4">
    <name type="scientific">Bagarius yarrelli</name>
    <name type="common">Goonch</name>
    <name type="synonym">Bagrus yarrelli</name>
    <dbReference type="NCBI Taxonomy" id="175774"/>
    <lineage>
        <taxon>Eukaryota</taxon>
        <taxon>Metazoa</taxon>
        <taxon>Chordata</taxon>
        <taxon>Craniata</taxon>
        <taxon>Vertebrata</taxon>
        <taxon>Euteleostomi</taxon>
        <taxon>Actinopterygii</taxon>
        <taxon>Neopterygii</taxon>
        <taxon>Teleostei</taxon>
        <taxon>Ostariophysi</taxon>
        <taxon>Siluriformes</taxon>
        <taxon>Sisoridae</taxon>
        <taxon>Sisorinae</taxon>
        <taxon>Bagarius</taxon>
    </lineage>
</organism>
<gene>
    <name evidence="3" type="ORF">Baya_15976</name>
</gene>